<comment type="similarity">
    <text evidence="1">Belongs to the short-chain dehydrogenases/reductases (SDR) family.</text>
</comment>
<protein>
    <recommendedName>
        <fullName evidence="6">Short-chain dehydrogenase</fullName>
    </recommendedName>
</protein>
<evidence type="ECO:0008006" key="6">
    <source>
        <dbReference type="Google" id="ProtNLM"/>
    </source>
</evidence>
<keyword evidence="2" id="KW-0521">NADP</keyword>
<accession>A0AA39GEJ9</accession>
<organism evidence="4 5">
    <name type="scientific">Sarocladium strictum</name>
    <name type="common">Black bundle disease fungus</name>
    <name type="synonym">Acremonium strictum</name>
    <dbReference type="NCBI Taxonomy" id="5046"/>
    <lineage>
        <taxon>Eukaryota</taxon>
        <taxon>Fungi</taxon>
        <taxon>Dikarya</taxon>
        <taxon>Ascomycota</taxon>
        <taxon>Pezizomycotina</taxon>
        <taxon>Sordariomycetes</taxon>
        <taxon>Hypocreomycetidae</taxon>
        <taxon>Hypocreales</taxon>
        <taxon>Sarocladiaceae</taxon>
        <taxon>Sarocladium</taxon>
    </lineage>
</organism>
<dbReference type="Gene3D" id="3.40.50.720">
    <property type="entry name" value="NAD(P)-binding Rossmann-like Domain"/>
    <property type="match status" value="1"/>
</dbReference>
<dbReference type="InterPro" id="IPR036291">
    <property type="entry name" value="NAD(P)-bd_dom_sf"/>
</dbReference>
<sequence length="335" mass="36823">MAPMPQLSSLWTQAFPPKPHFTEASLPDLQGKVYLITGANTGIGKDLARILYSKNARVYMAARSRERAEAAMEDIKRTAPGSKGDLIFLLLDLGDLSTIRGTAEEFTARESRLHVLFNNAGMQSTETQKPLQTTPQGYEVQLGVNVMGPFLLTKLLTPTLVETARRTESAAASVRVVWVSSSGAELLGEEGVGLPLDNLDYHVPRTAMQRYGLSKAGSWLHGVEFARRYRAQGVVSIPLNPGNLNSDLYRGRGPLAHLVIRAVTYPTLNGAYTELFAGLSPEVTMDHSGEWVVPFGRFLPIRRDLQLAARTEAEGGNGHAEQFWEWTEKQVAPFC</sequence>
<gene>
    <name evidence="4" type="ORF">NLU13_7062</name>
</gene>
<dbReference type="Proteomes" id="UP001175261">
    <property type="component" value="Unassembled WGS sequence"/>
</dbReference>
<dbReference type="EMBL" id="JAPDFR010000006">
    <property type="protein sequence ID" value="KAK0385885.1"/>
    <property type="molecule type" value="Genomic_DNA"/>
</dbReference>
<proteinExistence type="inferred from homology"/>
<evidence type="ECO:0000313" key="5">
    <source>
        <dbReference type="Proteomes" id="UP001175261"/>
    </source>
</evidence>
<dbReference type="GO" id="GO:0016491">
    <property type="term" value="F:oxidoreductase activity"/>
    <property type="evidence" value="ECO:0007669"/>
    <property type="project" value="UniProtKB-KW"/>
</dbReference>
<dbReference type="AlphaFoldDB" id="A0AA39GEJ9"/>
<evidence type="ECO:0000313" key="4">
    <source>
        <dbReference type="EMBL" id="KAK0385885.1"/>
    </source>
</evidence>
<reference evidence="4" key="1">
    <citation type="submission" date="2022-10" db="EMBL/GenBank/DDBJ databases">
        <title>Determination and structural analysis of whole genome sequence of Sarocladium strictum F4-1.</title>
        <authorList>
            <person name="Hu L."/>
            <person name="Jiang Y."/>
        </authorList>
    </citation>
    <scope>NUCLEOTIDE SEQUENCE</scope>
    <source>
        <strain evidence="4">F4-1</strain>
    </source>
</reference>
<dbReference type="PRINTS" id="PR00081">
    <property type="entry name" value="GDHRDH"/>
</dbReference>
<evidence type="ECO:0000256" key="2">
    <source>
        <dbReference type="ARBA" id="ARBA00022857"/>
    </source>
</evidence>
<dbReference type="PANTHER" id="PTHR24320">
    <property type="entry name" value="RETINOL DEHYDROGENASE"/>
    <property type="match status" value="1"/>
</dbReference>
<keyword evidence="3" id="KW-0560">Oxidoreductase</keyword>
<dbReference type="SUPFAM" id="SSF51735">
    <property type="entry name" value="NAD(P)-binding Rossmann-fold domains"/>
    <property type="match status" value="1"/>
</dbReference>
<keyword evidence="5" id="KW-1185">Reference proteome</keyword>
<dbReference type="InterPro" id="IPR002347">
    <property type="entry name" value="SDR_fam"/>
</dbReference>
<dbReference type="PANTHER" id="PTHR24320:SF236">
    <property type="entry name" value="SHORT-CHAIN DEHYDROGENASE-RELATED"/>
    <property type="match status" value="1"/>
</dbReference>
<dbReference type="Pfam" id="PF00106">
    <property type="entry name" value="adh_short"/>
    <property type="match status" value="1"/>
</dbReference>
<evidence type="ECO:0000256" key="3">
    <source>
        <dbReference type="ARBA" id="ARBA00023002"/>
    </source>
</evidence>
<name>A0AA39GEJ9_SARSR</name>
<evidence type="ECO:0000256" key="1">
    <source>
        <dbReference type="ARBA" id="ARBA00006484"/>
    </source>
</evidence>
<comment type="caution">
    <text evidence="4">The sequence shown here is derived from an EMBL/GenBank/DDBJ whole genome shotgun (WGS) entry which is preliminary data.</text>
</comment>